<dbReference type="CDD" id="cd01991">
    <property type="entry name" value="Asn_synthase_B_C"/>
    <property type="match status" value="1"/>
</dbReference>
<organism evidence="2 3">
    <name type="scientific">Brevundimonas nasdae</name>
    <dbReference type="NCBI Taxonomy" id="172043"/>
    <lineage>
        <taxon>Bacteria</taxon>
        <taxon>Pseudomonadati</taxon>
        <taxon>Pseudomonadota</taxon>
        <taxon>Alphaproteobacteria</taxon>
        <taxon>Caulobacterales</taxon>
        <taxon>Caulobacteraceae</taxon>
        <taxon>Brevundimonas</taxon>
    </lineage>
</organism>
<dbReference type="Pfam" id="PF00733">
    <property type="entry name" value="Asn_synthase"/>
    <property type="match status" value="1"/>
</dbReference>
<reference evidence="2 3" key="1">
    <citation type="submission" date="2021-07" db="EMBL/GenBank/DDBJ databases">
        <title>Isolation and characterization of bacteria from a gold mining with a capacity of golden bioaccumulation.</title>
        <authorList>
            <person name="Yang X.J."/>
        </authorList>
    </citation>
    <scope>NUCLEOTIDE SEQUENCE [LARGE SCALE GENOMIC DNA]</scope>
    <source>
        <strain evidence="2 3">Au29</strain>
    </source>
</reference>
<sequence>MGRNSRLGVELSGGLDSSIVAGAARAMELPIALTLNTRGPQPETDERRFATMMANWIGLPLEVRLRQEVVFTAEAFEATAGDPWPSQNGRDLANDLTVVEACRSAGVDRLLTGKGGDALFFQMHTPLTFADLWRRRPIQALLSPALPGVARWTRSSTWSVLRASRHALQDLKVHDLSPGKRMQIAAIESGLAYYSRCLRSDVVDMVHPLMSQPLIEWALRTPVPDLTPGGQERGLARRVFADRLPEAIANRRAKGDYAAYFNQQTAANLPFLRDYLLGGRLADQSVFDRADMEARLVPDRLLWRGGAAEILAAVSTEAWVRRWEARMTAGR</sequence>
<dbReference type="InterPro" id="IPR001962">
    <property type="entry name" value="Asn_synthase"/>
</dbReference>
<evidence type="ECO:0000259" key="1">
    <source>
        <dbReference type="Pfam" id="PF00733"/>
    </source>
</evidence>
<feature type="domain" description="Asparagine synthetase" evidence="1">
    <location>
        <begin position="6"/>
        <end position="296"/>
    </location>
</feature>
<dbReference type="EMBL" id="CP080034">
    <property type="protein sequence ID" value="QYC09308.1"/>
    <property type="molecule type" value="Genomic_DNA"/>
</dbReference>
<proteinExistence type="predicted"/>
<evidence type="ECO:0000313" key="2">
    <source>
        <dbReference type="EMBL" id="QYC09308.1"/>
    </source>
</evidence>
<protein>
    <submittedName>
        <fullName evidence="2">Asparagine synthase C-terminal domain-containing protein</fullName>
    </submittedName>
</protein>
<name>A0ABX8TDP1_9CAUL</name>
<dbReference type="Proteomes" id="UP000824334">
    <property type="component" value="Chromosome"/>
</dbReference>
<keyword evidence="3" id="KW-1185">Reference proteome</keyword>
<accession>A0ABX8TDP1</accession>
<gene>
    <name evidence="2" type="ORF">KWG56_11890</name>
</gene>
<evidence type="ECO:0000313" key="3">
    <source>
        <dbReference type="Proteomes" id="UP000824334"/>
    </source>
</evidence>